<accession>A0A6J4MSJ3</accession>
<protein>
    <recommendedName>
        <fullName evidence="1">SnoaL-like domain-containing protein</fullName>
    </recommendedName>
</protein>
<reference evidence="2" key="1">
    <citation type="submission" date="2020-02" db="EMBL/GenBank/DDBJ databases">
        <authorList>
            <person name="Meier V. D."/>
        </authorList>
    </citation>
    <scope>NUCLEOTIDE SEQUENCE</scope>
    <source>
        <strain evidence="2">AVDCRST_MAG94</strain>
    </source>
</reference>
<evidence type="ECO:0000259" key="1">
    <source>
        <dbReference type="Pfam" id="PF12680"/>
    </source>
</evidence>
<feature type="domain" description="SnoaL-like" evidence="1">
    <location>
        <begin position="31"/>
        <end position="137"/>
    </location>
</feature>
<dbReference type="InterPro" id="IPR037401">
    <property type="entry name" value="SnoaL-like"/>
</dbReference>
<organism evidence="2">
    <name type="scientific">uncultured Leptolyngbya sp</name>
    <dbReference type="NCBI Taxonomy" id="332963"/>
    <lineage>
        <taxon>Bacteria</taxon>
        <taxon>Bacillati</taxon>
        <taxon>Cyanobacteriota</taxon>
        <taxon>Cyanophyceae</taxon>
        <taxon>Leptolyngbyales</taxon>
        <taxon>Leptolyngbyaceae</taxon>
        <taxon>Leptolyngbya group</taxon>
        <taxon>Leptolyngbya</taxon>
        <taxon>environmental samples</taxon>
    </lineage>
</organism>
<dbReference type="SUPFAM" id="SSF54427">
    <property type="entry name" value="NTF2-like"/>
    <property type="match status" value="1"/>
</dbReference>
<evidence type="ECO:0000313" key="2">
    <source>
        <dbReference type="EMBL" id="CAA9365489.1"/>
    </source>
</evidence>
<dbReference type="Pfam" id="PF12680">
    <property type="entry name" value="SnoaL_2"/>
    <property type="match status" value="1"/>
</dbReference>
<dbReference type="AlphaFoldDB" id="A0A6J4MSJ3"/>
<dbReference type="EMBL" id="CADCTY010001279">
    <property type="protein sequence ID" value="CAA9365489.1"/>
    <property type="molecule type" value="Genomic_DNA"/>
</dbReference>
<dbReference type="Gene3D" id="3.10.450.50">
    <property type="match status" value="1"/>
</dbReference>
<sequence>MQEDHLHSEATLAITDPGAPAGLTAVQLSKRSLDTFLAKDIKGWAELCDEDIVVEFPFAPDVASRKLVGRAAIYEYLKNYPSVIDIQSTPTLKINATDDPNMAIAECSVSGRLISNGNPYEMSYATFMTFKNGLIVNYREYWNPMAFMAAMSGAEF</sequence>
<gene>
    <name evidence="2" type="ORF">AVDCRST_MAG94-3684</name>
</gene>
<name>A0A6J4MSJ3_9CYAN</name>
<dbReference type="InterPro" id="IPR032710">
    <property type="entry name" value="NTF2-like_dom_sf"/>
</dbReference>
<proteinExistence type="predicted"/>